<sequence length="333" mass="38212">MSHLLRLSTFEALFLFLELKNLLTLRQCNRALQKIIYNKANPVVTISIRREKDQPIIIPTMFKKCSLAIIAHRFTSEADISLLPNMCSLQLRNTVHIGNLSKYTQLISLTIDTPHQINDTTLAHLTNLTTFVNLHRTSAITINSLSQLINLRHLTLIGYSITSPHGFEKLSYLTSLNLLNGITYEDAPMTPSDLTHLKSLINLKNLELHYIPGISDLGLNSLTYLTHLKLSYTISEHFLVSERGFKTLSNLMSLELLFSYRDRSFNIDYIMNYLPNLTNLHMDIDELLTNKGVMKLTNLRKLHIPRNKAVRDRSIKTLTKLTYLLSHDRNIPF</sequence>
<evidence type="ECO:0008006" key="2">
    <source>
        <dbReference type="Google" id="ProtNLM"/>
    </source>
</evidence>
<organism evidence="1">
    <name type="scientific">Harvfovirus sp</name>
    <dbReference type="NCBI Taxonomy" id="2487768"/>
    <lineage>
        <taxon>Viruses</taxon>
        <taxon>Varidnaviria</taxon>
        <taxon>Bamfordvirae</taxon>
        <taxon>Nucleocytoviricota</taxon>
        <taxon>Megaviricetes</taxon>
        <taxon>Imitervirales</taxon>
        <taxon>Mimiviridae</taxon>
        <taxon>Klosneuvirinae</taxon>
    </lineage>
</organism>
<dbReference type="GO" id="GO:0019005">
    <property type="term" value="C:SCF ubiquitin ligase complex"/>
    <property type="evidence" value="ECO:0007669"/>
    <property type="project" value="TreeGrafter"/>
</dbReference>
<gene>
    <name evidence="1" type="ORF">Harvfovirus48_2</name>
</gene>
<dbReference type="InterPro" id="IPR032675">
    <property type="entry name" value="LRR_dom_sf"/>
</dbReference>
<dbReference type="EMBL" id="MK072290">
    <property type="protein sequence ID" value="AYV81640.1"/>
    <property type="molecule type" value="Genomic_DNA"/>
</dbReference>
<name>A0A3G5A392_9VIRU</name>
<dbReference type="Gene3D" id="3.80.10.10">
    <property type="entry name" value="Ribonuclease Inhibitor"/>
    <property type="match status" value="1"/>
</dbReference>
<dbReference type="PANTHER" id="PTHR13318">
    <property type="entry name" value="PARTNER OF PAIRED, ISOFORM B-RELATED"/>
    <property type="match status" value="1"/>
</dbReference>
<dbReference type="SUPFAM" id="SSF52058">
    <property type="entry name" value="L domain-like"/>
    <property type="match status" value="1"/>
</dbReference>
<proteinExistence type="predicted"/>
<accession>A0A3G5A392</accession>
<protein>
    <recommendedName>
        <fullName evidence="2">Leucine-rich repeat protein</fullName>
    </recommendedName>
</protein>
<dbReference type="GO" id="GO:0031146">
    <property type="term" value="P:SCF-dependent proteasomal ubiquitin-dependent protein catabolic process"/>
    <property type="evidence" value="ECO:0007669"/>
    <property type="project" value="TreeGrafter"/>
</dbReference>
<dbReference type="PANTHER" id="PTHR13318:SF95">
    <property type="entry name" value="F-BOX PROTEIN YLR352W"/>
    <property type="match status" value="1"/>
</dbReference>
<reference evidence="1" key="1">
    <citation type="submission" date="2018-10" db="EMBL/GenBank/DDBJ databases">
        <title>Hidden diversity of soil giant viruses.</title>
        <authorList>
            <person name="Schulz F."/>
            <person name="Alteio L."/>
            <person name="Goudeau D."/>
            <person name="Ryan E.M."/>
            <person name="Malmstrom R.R."/>
            <person name="Blanchard J."/>
            <person name="Woyke T."/>
        </authorList>
    </citation>
    <scope>NUCLEOTIDE SEQUENCE</scope>
    <source>
        <strain evidence="1">HAV1</strain>
    </source>
</reference>
<evidence type="ECO:0000313" key="1">
    <source>
        <dbReference type="EMBL" id="AYV81640.1"/>
    </source>
</evidence>